<dbReference type="InterPro" id="IPR013954">
    <property type="entry name" value="PNK3P"/>
</dbReference>
<dbReference type="PANTHER" id="PTHR12083:SF9">
    <property type="entry name" value="BIFUNCTIONAL POLYNUCLEOTIDE PHOSPHATASE_KINASE"/>
    <property type="match status" value="1"/>
</dbReference>
<dbReference type="EMBL" id="AP028910">
    <property type="protein sequence ID" value="BES89791.1"/>
    <property type="molecule type" value="Genomic_DNA"/>
</dbReference>
<name>A0ABN7AG12_9HEMI</name>
<evidence type="ECO:0000313" key="2">
    <source>
        <dbReference type="Proteomes" id="UP001307889"/>
    </source>
</evidence>
<dbReference type="InterPro" id="IPR006549">
    <property type="entry name" value="HAD-SF_hydro_IIIA"/>
</dbReference>
<reference evidence="1 2" key="1">
    <citation type="submission" date="2023-09" db="EMBL/GenBank/DDBJ databases">
        <title>Nesidiocoris tenuis whole genome shotgun sequence.</title>
        <authorList>
            <person name="Shibata T."/>
            <person name="Shimoda M."/>
            <person name="Kobayashi T."/>
            <person name="Uehara T."/>
        </authorList>
    </citation>
    <scope>NUCLEOTIDE SEQUENCE [LARGE SCALE GENOMIC DNA]</scope>
    <source>
        <strain evidence="1 2">Japan</strain>
    </source>
</reference>
<dbReference type="Proteomes" id="UP001307889">
    <property type="component" value="Chromosome 2"/>
</dbReference>
<dbReference type="NCBIfam" id="TIGR01662">
    <property type="entry name" value="HAD-SF-IIIA"/>
    <property type="match status" value="1"/>
</dbReference>
<dbReference type="InterPro" id="IPR036412">
    <property type="entry name" value="HAD-like_sf"/>
</dbReference>
<keyword evidence="2" id="KW-1185">Reference proteome</keyword>
<gene>
    <name evidence="1" type="ORF">NTJ_02598</name>
</gene>
<proteinExistence type="predicted"/>
<dbReference type="Gene3D" id="3.40.50.300">
    <property type="entry name" value="P-loop containing nucleotide triphosphate hydrolases"/>
    <property type="match status" value="1"/>
</dbReference>
<dbReference type="NCBIfam" id="TIGR01664">
    <property type="entry name" value="DNA-3'-Pase"/>
    <property type="match status" value="1"/>
</dbReference>
<protein>
    <submittedName>
        <fullName evidence="1">Polynucleotide</fullName>
    </submittedName>
</protein>
<evidence type="ECO:0000313" key="1">
    <source>
        <dbReference type="EMBL" id="BES89791.1"/>
    </source>
</evidence>
<dbReference type="Pfam" id="PF08645">
    <property type="entry name" value="PNK3P"/>
    <property type="match status" value="1"/>
</dbReference>
<dbReference type="SUPFAM" id="SSF56784">
    <property type="entry name" value="HAD-like"/>
    <property type="match status" value="1"/>
</dbReference>
<dbReference type="PANTHER" id="PTHR12083">
    <property type="entry name" value="BIFUNCTIONAL POLYNUCLEOTIDE PHOSPHATASE/KINASE"/>
    <property type="match status" value="1"/>
</dbReference>
<organism evidence="1 2">
    <name type="scientific">Nesidiocoris tenuis</name>
    <dbReference type="NCBI Taxonomy" id="355587"/>
    <lineage>
        <taxon>Eukaryota</taxon>
        <taxon>Metazoa</taxon>
        <taxon>Ecdysozoa</taxon>
        <taxon>Arthropoda</taxon>
        <taxon>Hexapoda</taxon>
        <taxon>Insecta</taxon>
        <taxon>Pterygota</taxon>
        <taxon>Neoptera</taxon>
        <taxon>Paraneoptera</taxon>
        <taxon>Hemiptera</taxon>
        <taxon>Heteroptera</taxon>
        <taxon>Panheteroptera</taxon>
        <taxon>Cimicomorpha</taxon>
        <taxon>Miridae</taxon>
        <taxon>Dicyphina</taxon>
        <taxon>Nesidiocoris</taxon>
    </lineage>
</organism>
<accession>A0ABN7AG12</accession>
<dbReference type="SUPFAM" id="SSF52540">
    <property type="entry name" value="P-loop containing nucleoside triphosphate hydrolases"/>
    <property type="match status" value="1"/>
</dbReference>
<dbReference type="Pfam" id="PF13671">
    <property type="entry name" value="AAA_33"/>
    <property type="match status" value="1"/>
</dbReference>
<dbReference type="InterPro" id="IPR023214">
    <property type="entry name" value="HAD_sf"/>
</dbReference>
<dbReference type="Gene3D" id="3.40.50.1000">
    <property type="entry name" value="HAD superfamily/HAD-like"/>
    <property type="match status" value="1"/>
</dbReference>
<dbReference type="InterPro" id="IPR006551">
    <property type="entry name" value="Polynucleotide_phosphatase"/>
</dbReference>
<dbReference type="InterPro" id="IPR027417">
    <property type="entry name" value="P-loop_NTPase"/>
</dbReference>
<sequence>MVGEDASSTDIPAKRIQQDEMNWSTVDKGSLLVCMYGQVEEIISENKKSFKIASFDLDGTLIKTRSGHVFPTDPNDWQLWHPTVKPSLEQLHKDGFVLVLFSNQSSLKVLANVPGFKSKINNILKTLKVPAIVLIAAFEDINRKPAPGMWHHLCNSILKGKEVDMNNSMFVGDAAGRKDNWKLGRKKDFAISDRLFARNINLKFLTPDEFFLGEKTAAFLEPDFQPGDYSTGIDVNSICKNLSGGHSEVIVMVGLPACGKSTFAKTFLCPKGYIRVNRDILGSAAKCERLLKDSLSQKKKVVIDNTNLDVATRGKIVDTAKQYKVPVRCFMMDLTLRRVLHNNQFRNIIEKDSLRVTNAVIHNLNKKYQEPSMDEGFAEIVKIPFIPSFRNKTEEEFYNCYLVDPK</sequence>